<evidence type="ECO:0000313" key="8">
    <source>
        <dbReference type="Proteomes" id="UP000694563"/>
    </source>
</evidence>
<dbReference type="AlphaFoldDB" id="A0A8C3Y713"/>
<dbReference type="Ensembl" id="ENSCUST00005020869.1">
    <property type="protein sequence ID" value="ENSCUSP00005020120.1"/>
    <property type="gene ID" value="ENSCUSG00005012843.1"/>
</dbReference>
<evidence type="ECO:0000256" key="6">
    <source>
        <dbReference type="SAM" id="MobiDB-lite"/>
    </source>
</evidence>
<comment type="subunit">
    <text evidence="2 5">The avian keratins (F-ker, S-ker, C-ker and B-ker) are a complex mixture of very similar polypeptides.</text>
</comment>
<keyword evidence="3 5" id="KW-0416">Keratin</keyword>
<dbReference type="Proteomes" id="UP000694563">
    <property type="component" value="Chromosome 30"/>
</dbReference>
<keyword evidence="4" id="KW-0007">Acetylation</keyword>
<feature type="compositionally biased region" description="Basic and acidic residues" evidence="6">
    <location>
        <begin position="127"/>
        <end position="146"/>
    </location>
</feature>
<dbReference type="Pfam" id="PF02422">
    <property type="entry name" value="Keratin"/>
    <property type="match status" value="1"/>
</dbReference>
<dbReference type="GO" id="GO:0005882">
    <property type="term" value="C:intermediate filament"/>
    <property type="evidence" value="ECO:0007669"/>
    <property type="project" value="UniProtKB-KW"/>
</dbReference>
<organism evidence="7 8">
    <name type="scientific">Catharus ustulatus</name>
    <name type="common">Russet-backed thrush</name>
    <name type="synonym">Hylocichla ustulatus</name>
    <dbReference type="NCBI Taxonomy" id="91951"/>
    <lineage>
        <taxon>Eukaryota</taxon>
        <taxon>Metazoa</taxon>
        <taxon>Chordata</taxon>
        <taxon>Craniata</taxon>
        <taxon>Vertebrata</taxon>
        <taxon>Euteleostomi</taxon>
        <taxon>Archelosauria</taxon>
        <taxon>Archosauria</taxon>
        <taxon>Dinosauria</taxon>
        <taxon>Saurischia</taxon>
        <taxon>Theropoda</taxon>
        <taxon>Coelurosauria</taxon>
        <taxon>Aves</taxon>
        <taxon>Neognathae</taxon>
        <taxon>Neoaves</taxon>
        <taxon>Telluraves</taxon>
        <taxon>Australaves</taxon>
        <taxon>Passeriformes</taxon>
        <taxon>Turdidae</taxon>
        <taxon>Catharus</taxon>
    </lineage>
</organism>
<dbReference type="GO" id="GO:0005200">
    <property type="term" value="F:structural constituent of cytoskeleton"/>
    <property type="evidence" value="ECO:0007669"/>
    <property type="project" value="InterPro"/>
</dbReference>
<evidence type="ECO:0000256" key="3">
    <source>
        <dbReference type="ARBA" id="ARBA00022744"/>
    </source>
</evidence>
<reference evidence="7" key="1">
    <citation type="submission" date="2020-10" db="EMBL/GenBank/DDBJ databases">
        <title>Catharus ustulatus (Swainson's thrush) genome, bCatUst1, primary haplotype v2.</title>
        <authorList>
            <person name="Delmore K."/>
            <person name="Vafadar M."/>
            <person name="Formenti G."/>
            <person name="Chow W."/>
            <person name="Pelan S."/>
            <person name="Howe K."/>
            <person name="Rhie A."/>
            <person name="Mountcastle J."/>
            <person name="Haase B."/>
            <person name="Fedrigo O."/>
            <person name="Jarvis E.D."/>
        </authorList>
    </citation>
    <scope>NUCLEOTIDE SEQUENCE [LARGE SCALE GENOMIC DNA]</scope>
</reference>
<keyword evidence="8" id="KW-1185">Reference proteome</keyword>
<evidence type="ECO:0000313" key="7">
    <source>
        <dbReference type="Ensembl" id="ENSCUSP00005020120.1"/>
    </source>
</evidence>
<evidence type="ECO:0000256" key="1">
    <source>
        <dbReference type="ARBA" id="ARBA00008702"/>
    </source>
</evidence>
<accession>A0A8C3Y713</accession>
<feature type="region of interest" description="Disordered" evidence="6">
    <location>
        <begin position="122"/>
        <end position="146"/>
    </location>
</feature>
<proteinExistence type="inferred from homology"/>
<reference evidence="7" key="2">
    <citation type="submission" date="2025-08" db="UniProtKB">
        <authorList>
            <consortium name="Ensembl"/>
        </authorList>
    </citation>
    <scope>IDENTIFICATION</scope>
</reference>
<evidence type="ECO:0000256" key="2">
    <source>
        <dbReference type="ARBA" id="ARBA00011806"/>
    </source>
</evidence>
<dbReference type="PANTHER" id="PTHR31203:SF1">
    <property type="entry name" value="BETA-KERATIN-RELATED PROTEIN-RELATED"/>
    <property type="match status" value="1"/>
</dbReference>
<comment type="similarity">
    <text evidence="1 5">Belongs to the avian keratin family.</text>
</comment>
<evidence type="ECO:0000256" key="4">
    <source>
        <dbReference type="ARBA" id="ARBA00022990"/>
    </source>
</evidence>
<name>A0A8C3Y713_CATUS</name>
<sequence>MSSGAMLSSGCSSPCEVSCPQPYADAWSQPCVTSCADSRAVVYPPPVVITFPGPILSSCPQESIVGSSFPPGMANPGGFPSSYQPGTSSGGRDFSSCYSRFSYPCYSRNSSSHSRISYPCYSRPAKPGKDSLDEEIEQKKEQIRKF</sequence>
<dbReference type="PANTHER" id="PTHR31203">
    <property type="entry name" value="BETA-KERATIN-RELATED PROTEIN-RELATED"/>
    <property type="match status" value="1"/>
</dbReference>
<dbReference type="InterPro" id="IPR003461">
    <property type="entry name" value="Keratin"/>
</dbReference>
<protein>
    <recommendedName>
        <fullName evidence="5">Keratin</fullName>
    </recommendedName>
</protein>
<reference evidence="7" key="3">
    <citation type="submission" date="2025-09" db="UniProtKB">
        <authorList>
            <consortium name="Ensembl"/>
        </authorList>
    </citation>
    <scope>IDENTIFICATION</scope>
</reference>
<evidence type="ECO:0000256" key="5">
    <source>
        <dbReference type="RuleBase" id="RU364002"/>
    </source>
</evidence>